<keyword evidence="1" id="KW-0547">Nucleotide-binding</keyword>
<keyword evidence="3" id="KW-0472">Membrane</keyword>
<organism evidence="4 5">
    <name type="scientific">Saccharopolyspora shandongensis</name>
    <dbReference type="NCBI Taxonomy" id="418495"/>
    <lineage>
        <taxon>Bacteria</taxon>
        <taxon>Bacillati</taxon>
        <taxon>Actinomycetota</taxon>
        <taxon>Actinomycetes</taxon>
        <taxon>Pseudonocardiales</taxon>
        <taxon>Pseudonocardiaceae</taxon>
        <taxon>Saccharopolyspora</taxon>
    </lineage>
</organism>
<dbReference type="CDD" id="cd05387">
    <property type="entry name" value="BY-kinase"/>
    <property type="match status" value="1"/>
</dbReference>
<evidence type="ECO:0000256" key="1">
    <source>
        <dbReference type="ARBA" id="ARBA00022741"/>
    </source>
</evidence>
<evidence type="ECO:0000256" key="2">
    <source>
        <dbReference type="ARBA" id="ARBA00022840"/>
    </source>
</evidence>
<dbReference type="InterPro" id="IPR005702">
    <property type="entry name" value="Wzc-like_C"/>
</dbReference>
<accession>A0A1H3HPJ1</accession>
<dbReference type="PANTHER" id="PTHR32309:SF31">
    <property type="entry name" value="CAPSULAR EXOPOLYSACCHARIDE FAMILY"/>
    <property type="match status" value="1"/>
</dbReference>
<keyword evidence="2" id="KW-0067">ATP-binding</keyword>
<feature type="transmembrane region" description="Helical" evidence="3">
    <location>
        <begin position="230"/>
        <end position="247"/>
    </location>
</feature>
<protein>
    <submittedName>
        <fullName evidence="4">Chromosome partitioning ATPase, Mrp family, contains Fe-S cluster</fullName>
    </submittedName>
</protein>
<gene>
    <name evidence="4" type="ORF">SAMN05216215_102136</name>
</gene>
<keyword evidence="5" id="KW-1185">Reference proteome</keyword>
<reference evidence="5" key="1">
    <citation type="submission" date="2016-10" db="EMBL/GenBank/DDBJ databases">
        <authorList>
            <person name="Varghese N."/>
            <person name="Submissions S."/>
        </authorList>
    </citation>
    <scope>NUCLEOTIDE SEQUENCE [LARGE SCALE GENOMIC DNA]</scope>
    <source>
        <strain evidence="5">CGMCC 4.3530</strain>
    </source>
</reference>
<dbReference type="RefSeq" id="WP_093268273.1">
    <property type="nucleotide sequence ID" value="NZ_FNOK01000021.1"/>
</dbReference>
<dbReference type="PANTHER" id="PTHR32309">
    <property type="entry name" value="TYROSINE-PROTEIN KINASE"/>
    <property type="match status" value="1"/>
</dbReference>
<dbReference type="Proteomes" id="UP000199529">
    <property type="component" value="Unassembled WGS sequence"/>
</dbReference>
<dbReference type="InterPro" id="IPR027417">
    <property type="entry name" value="P-loop_NTPase"/>
</dbReference>
<sequence>MDDAHPAPTIFGALWRYRWISLGIVAAAVLMSLLVPLVAGDGRSAHARIVLKAPDQSGVLGIEMASESSFLRYVKQRALFVTSDEVLDDARARLGGDETVLQLRAAITADASSSGESIEINVDGTGFERSVLIANAVIAAYQDRSRAEVVATTDKALETLNAQRAAIVADAGAVSPGSPIGSAAGSTLSDLDKQITRIRVVAAQFADGVSFVDVASPDGTSPWRGVLRDFAIGTAVGLMLAAALAWFRADRDHRVRDADDLTRVVDEPVLGEIETLPAQAVLALRRPGVPPLRSYQLVASGLRSTVGRGVVLVTGPSGGEGATTTTLQIAGAAARDGLQVLVVDAAFRSRDLSQILGLADWPGLTSIATGTASLAQSAHPVHLGNGVGFSVVPAGHGQPYSREQLRSGLLQQVIAEMRSRYDLVLVDLPPLISQPETTSLISASDGVVVTVRRDGDLGSLRRLREQLQLFGGTITGYVLTFAGTAPAGRAAESAAPQPSR</sequence>
<evidence type="ECO:0000313" key="4">
    <source>
        <dbReference type="EMBL" id="SDY17300.1"/>
    </source>
</evidence>
<evidence type="ECO:0000313" key="5">
    <source>
        <dbReference type="Proteomes" id="UP000199529"/>
    </source>
</evidence>
<name>A0A1H3HPJ1_9PSEU</name>
<keyword evidence="3" id="KW-0812">Transmembrane</keyword>
<dbReference type="STRING" id="418495.SAMN05216215_102136"/>
<proteinExistence type="predicted"/>
<dbReference type="EMBL" id="FNOK01000021">
    <property type="protein sequence ID" value="SDY17300.1"/>
    <property type="molecule type" value="Genomic_DNA"/>
</dbReference>
<dbReference type="OrthoDB" id="9812433at2"/>
<dbReference type="AlphaFoldDB" id="A0A1H3HPJ1"/>
<feature type="transmembrane region" description="Helical" evidence="3">
    <location>
        <begin position="20"/>
        <end position="39"/>
    </location>
</feature>
<dbReference type="Gene3D" id="3.40.50.300">
    <property type="entry name" value="P-loop containing nucleotide triphosphate hydrolases"/>
    <property type="match status" value="1"/>
</dbReference>
<evidence type="ECO:0000256" key="3">
    <source>
        <dbReference type="SAM" id="Phobius"/>
    </source>
</evidence>
<dbReference type="InterPro" id="IPR050445">
    <property type="entry name" value="Bact_polysacc_biosynth/exp"/>
</dbReference>
<dbReference type="SUPFAM" id="SSF52540">
    <property type="entry name" value="P-loop containing nucleoside triphosphate hydrolases"/>
    <property type="match status" value="1"/>
</dbReference>
<keyword evidence="3" id="KW-1133">Transmembrane helix</keyword>